<keyword evidence="11" id="KW-0675">Receptor</keyword>
<keyword evidence="10" id="KW-0829">Tyrosine-protein kinase</keyword>
<dbReference type="GO" id="GO:0048468">
    <property type="term" value="P:cell development"/>
    <property type="evidence" value="ECO:0007669"/>
    <property type="project" value="UniProtKB-ARBA"/>
</dbReference>
<dbReference type="InterPro" id="IPR038677">
    <property type="entry name" value="WIF_sf"/>
</dbReference>
<comment type="catalytic activity">
    <reaction evidence="13">
        <text>L-tyrosyl-[protein] + ATP = O-phospho-L-tyrosyl-[protein] + ADP + H(+)</text>
        <dbReference type="Rhea" id="RHEA:10596"/>
        <dbReference type="Rhea" id="RHEA-COMP:10136"/>
        <dbReference type="Rhea" id="RHEA-COMP:20101"/>
        <dbReference type="ChEBI" id="CHEBI:15378"/>
        <dbReference type="ChEBI" id="CHEBI:30616"/>
        <dbReference type="ChEBI" id="CHEBI:46858"/>
        <dbReference type="ChEBI" id="CHEBI:61978"/>
        <dbReference type="ChEBI" id="CHEBI:456216"/>
        <dbReference type="EC" id="2.7.10.1"/>
    </reaction>
</comment>
<dbReference type="PRINTS" id="PR00109">
    <property type="entry name" value="TYRKINASE"/>
</dbReference>
<dbReference type="PROSITE" id="PS50814">
    <property type="entry name" value="WIF"/>
    <property type="match status" value="1"/>
</dbReference>
<dbReference type="InterPro" id="IPR001245">
    <property type="entry name" value="Ser-Thr/Tyr_kinase_cat_dom"/>
</dbReference>
<keyword evidence="9 14" id="KW-0472">Membrane</keyword>
<evidence type="ECO:0000256" key="4">
    <source>
        <dbReference type="ARBA" id="ARBA00022729"/>
    </source>
</evidence>
<dbReference type="GO" id="GO:0005886">
    <property type="term" value="C:plasma membrane"/>
    <property type="evidence" value="ECO:0007669"/>
    <property type="project" value="UniProtKB-SubCell"/>
</dbReference>
<dbReference type="EMBL" id="JBDJPC010000008">
    <property type="protein sequence ID" value="KAL1492973.1"/>
    <property type="molecule type" value="Genomic_DNA"/>
</dbReference>
<evidence type="ECO:0000256" key="11">
    <source>
        <dbReference type="ARBA" id="ARBA00023170"/>
    </source>
</evidence>
<dbReference type="Proteomes" id="UP001566132">
    <property type="component" value="Unassembled WGS sequence"/>
</dbReference>
<dbReference type="Pfam" id="PF07714">
    <property type="entry name" value="PK_Tyr_Ser-Thr"/>
    <property type="match status" value="1"/>
</dbReference>
<keyword evidence="2" id="KW-0808">Transferase</keyword>
<protein>
    <recommendedName>
        <fullName evidence="19">Tyrosine-protein kinase RYK</fullName>
    </recommendedName>
</protein>
<dbReference type="PANTHER" id="PTHR24416">
    <property type="entry name" value="TYROSINE-PROTEIN KINASE RECEPTOR"/>
    <property type="match status" value="1"/>
</dbReference>
<evidence type="ECO:0000256" key="1">
    <source>
        <dbReference type="ARBA" id="ARBA00004162"/>
    </source>
</evidence>
<dbReference type="InterPro" id="IPR003306">
    <property type="entry name" value="WIF"/>
</dbReference>
<dbReference type="FunFam" id="1.10.510.10:FF:001512">
    <property type="entry name" value="Receptor tyrosine-protein kinase erbB-2"/>
    <property type="match status" value="1"/>
</dbReference>
<keyword evidence="5" id="KW-0547">Nucleotide-binding</keyword>
<evidence type="ECO:0000256" key="6">
    <source>
        <dbReference type="ARBA" id="ARBA00022777"/>
    </source>
</evidence>
<feature type="domain" description="Protein kinase" evidence="15">
    <location>
        <begin position="212"/>
        <end position="473"/>
    </location>
</feature>
<evidence type="ECO:0000259" key="15">
    <source>
        <dbReference type="PROSITE" id="PS50011"/>
    </source>
</evidence>
<keyword evidence="4" id="KW-0732">Signal</keyword>
<evidence type="ECO:0000256" key="13">
    <source>
        <dbReference type="ARBA" id="ARBA00051243"/>
    </source>
</evidence>
<dbReference type="InterPro" id="IPR000719">
    <property type="entry name" value="Prot_kinase_dom"/>
</dbReference>
<proteinExistence type="predicted"/>
<dbReference type="InterPro" id="IPR011009">
    <property type="entry name" value="Kinase-like_dom_sf"/>
</dbReference>
<dbReference type="AlphaFoldDB" id="A0ABD1EEI7"/>
<dbReference type="GO" id="GO:0030182">
    <property type="term" value="P:neuron differentiation"/>
    <property type="evidence" value="ECO:0007669"/>
    <property type="project" value="UniProtKB-ARBA"/>
</dbReference>
<dbReference type="PROSITE" id="PS50011">
    <property type="entry name" value="PROTEIN_KINASE_DOM"/>
    <property type="match status" value="1"/>
</dbReference>
<evidence type="ECO:0000256" key="9">
    <source>
        <dbReference type="ARBA" id="ARBA00023136"/>
    </source>
</evidence>
<keyword evidence="3 14" id="KW-0812">Transmembrane</keyword>
<evidence type="ECO:0000256" key="10">
    <source>
        <dbReference type="ARBA" id="ARBA00023137"/>
    </source>
</evidence>
<feature type="transmembrane region" description="Helical" evidence="14">
    <location>
        <begin position="79"/>
        <end position="102"/>
    </location>
</feature>
<evidence type="ECO:0000256" key="5">
    <source>
        <dbReference type="ARBA" id="ARBA00022741"/>
    </source>
</evidence>
<keyword evidence="8 14" id="KW-1133">Transmembrane helix</keyword>
<dbReference type="Pfam" id="PF02019">
    <property type="entry name" value="WIF"/>
    <property type="match status" value="1"/>
</dbReference>
<comment type="subcellular location">
    <subcellularLocation>
        <location evidence="1">Cell membrane</location>
        <topology evidence="1">Single-pass membrane protein</topology>
    </subcellularLocation>
</comment>
<name>A0ABD1EEI7_HYPHA</name>
<feature type="domain" description="WIF" evidence="16">
    <location>
        <begin position="1"/>
        <end position="57"/>
    </location>
</feature>
<dbReference type="Gene3D" id="1.10.510.10">
    <property type="entry name" value="Transferase(Phosphotransferase) domain 1"/>
    <property type="match status" value="1"/>
</dbReference>
<evidence type="ECO:0000256" key="7">
    <source>
        <dbReference type="ARBA" id="ARBA00022840"/>
    </source>
</evidence>
<keyword evidence="6" id="KW-0418">Kinase</keyword>
<dbReference type="GO" id="GO:0051130">
    <property type="term" value="P:positive regulation of cellular component organization"/>
    <property type="evidence" value="ECO:0007669"/>
    <property type="project" value="UniProtKB-ARBA"/>
</dbReference>
<comment type="caution">
    <text evidence="17">The sequence shown here is derived from an EMBL/GenBank/DDBJ whole genome shotgun (WGS) entry which is preliminary data.</text>
</comment>
<dbReference type="Gene3D" id="2.60.40.2170">
    <property type="entry name" value="Wnt, WIF domain"/>
    <property type="match status" value="1"/>
</dbReference>
<dbReference type="GO" id="GO:0005524">
    <property type="term" value="F:ATP binding"/>
    <property type="evidence" value="ECO:0007669"/>
    <property type="project" value="UniProtKB-KW"/>
</dbReference>
<dbReference type="SUPFAM" id="SSF56112">
    <property type="entry name" value="Protein kinase-like (PK-like)"/>
    <property type="match status" value="1"/>
</dbReference>
<sequence>MNISSSGLIPTSVQTFSITMICTGTKSAETMVLIHLYVSTKEKANATIVKFKRNKICLKGFGNESIRLSPNYFGSSSDFALGSVLTLITLALFVVIASAYYIKRKKREQEHTYMTALYDSNPHMFLRPRFARPPSIGSGSYATIDDLQKNPPSPTPYATSDCCRHSENNSNYRVSYYASSQVMLISQVSLGDPRLADPSQRISTLTVPRSAIVIECLQEEGIFGKIYKGKYHQRTVTIKTTKDTVSKRLLNLFLAEGTMMFGLDHKNVLNVLCVNMDNPTKPLLVYPCIGRGNLKRFLVNCRQRKDNTTVSTQILVDMAIQILLGLMYLHSKNICYKDMAARNAVVGEKFDVKITDNCLSRDLFPNDYFCIGDKESKPIKWMALESLVYDQWTFPTDVWAFGVVLWELSTMCQQPYADIDPFEMSTHLRTGYRLAQPLGCPDELYAVMTYCWLQNPADRPQLNQLLAYLNEFYTALCRFV</sequence>
<dbReference type="PANTHER" id="PTHR24416:SF349">
    <property type="entry name" value="TYROSINE-PROTEIN KINASE RYK"/>
    <property type="match status" value="1"/>
</dbReference>
<evidence type="ECO:0000256" key="3">
    <source>
        <dbReference type="ARBA" id="ARBA00022692"/>
    </source>
</evidence>
<evidence type="ECO:0000256" key="14">
    <source>
        <dbReference type="SAM" id="Phobius"/>
    </source>
</evidence>
<accession>A0ABD1EEI7</accession>
<keyword evidence="12" id="KW-0325">Glycoprotein</keyword>
<keyword evidence="18" id="KW-1185">Reference proteome</keyword>
<evidence type="ECO:0000256" key="12">
    <source>
        <dbReference type="ARBA" id="ARBA00023180"/>
    </source>
</evidence>
<evidence type="ECO:0000256" key="2">
    <source>
        <dbReference type="ARBA" id="ARBA00022679"/>
    </source>
</evidence>
<keyword evidence="7" id="KW-0067">ATP-binding</keyword>
<organism evidence="17 18">
    <name type="scientific">Hypothenemus hampei</name>
    <name type="common">Coffee berry borer</name>
    <dbReference type="NCBI Taxonomy" id="57062"/>
    <lineage>
        <taxon>Eukaryota</taxon>
        <taxon>Metazoa</taxon>
        <taxon>Ecdysozoa</taxon>
        <taxon>Arthropoda</taxon>
        <taxon>Hexapoda</taxon>
        <taxon>Insecta</taxon>
        <taxon>Pterygota</taxon>
        <taxon>Neoptera</taxon>
        <taxon>Endopterygota</taxon>
        <taxon>Coleoptera</taxon>
        <taxon>Polyphaga</taxon>
        <taxon>Cucujiformia</taxon>
        <taxon>Curculionidae</taxon>
        <taxon>Scolytinae</taxon>
        <taxon>Hypothenemus</taxon>
    </lineage>
</organism>
<evidence type="ECO:0008006" key="19">
    <source>
        <dbReference type="Google" id="ProtNLM"/>
    </source>
</evidence>
<evidence type="ECO:0000256" key="8">
    <source>
        <dbReference type="ARBA" id="ARBA00022989"/>
    </source>
</evidence>
<dbReference type="Gene3D" id="3.30.200.20">
    <property type="entry name" value="Phosphorylase Kinase, domain 1"/>
    <property type="match status" value="1"/>
</dbReference>
<gene>
    <name evidence="17" type="ORF">ABEB36_011127</name>
</gene>
<reference evidence="17 18" key="1">
    <citation type="submission" date="2024-05" db="EMBL/GenBank/DDBJ databases">
        <title>Genetic variation in Jamaican populations of the coffee berry borer (Hypothenemus hampei).</title>
        <authorList>
            <person name="Errbii M."/>
            <person name="Myrie A."/>
        </authorList>
    </citation>
    <scope>NUCLEOTIDE SEQUENCE [LARGE SCALE GENOMIC DNA]</scope>
    <source>
        <strain evidence="17">JA-Hopewell-2020-01-JO</strain>
        <tissue evidence="17">Whole body</tissue>
    </source>
</reference>
<dbReference type="GO" id="GO:0004714">
    <property type="term" value="F:transmembrane receptor protein tyrosine kinase activity"/>
    <property type="evidence" value="ECO:0007669"/>
    <property type="project" value="UniProtKB-EC"/>
</dbReference>
<evidence type="ECO:0000259" key="16">
    <source>
        <dbReference type="PROSITE" id="PS50814"/>
    </source>
</evidence>
<dbReference type="InterPro" id="IPR050122">
    <property type="entry name" value="RTK"/>
</dbReference>
<evidence type="ECO:0000313" key="17">
    <source>
        <dbReference type="EMBL" id="KAL1492973.1"/>
    </source>
</evidence>
<dbReference type="GO" id="GO:0050793">
    <property type="term" value="P:regulation of developmental process"/>
    <property type="evidence" value="ECO:0007669"/>
    <property type="project" value="UniProtKB-ARBA"/>
</dbReference>
<evidence type="ECO:0000313" key="18">
    <source>
        <dbReference type="Proteomes" id="UP001566132"/>
    </source>
</evidence>